<evidence type="ECO:0000313" key="3">
    <source>
        <dbReference type="Proteomes" id="UP000007882"/>
    </source>
</evidence>
<dbReference type="Proteomes" id="UP000007882">
    <property type="component" value="Chromosome"/>
</dbReference>
<dbReference type="STRING" id="512565.AMIS_31230"/>
<keyword evidence="3" id="KW-1185">Reference proteome</keyword>
<keyword evidence="1" id="KW-1133">Transmembrane helix</keyword>
<protein>
    <submittedName>
        <fullName evidence="2">Uncharacterized protein</fullName>
    </submittedName>
</protein>
<feature type="transmembrane region" description="Helical" evidence="1">
    <location>
        <begin position="37"/>
        <end position="55"/>
    </location>
</feature>
<sequence length="57" mass="5863">MILLVVVPLALVGGSTWLVLTQSVAGDPGRHQRLTRAALLACVAVAAAVLAVTVMRL</sequence>
<organism evidence="2 3">
    <name type="scientific">Actinoplanes missouriensis (strain ATCC 14538 / DSM 43046 / CBS 188.64 / JCM 3121 / NBRC 102363 / NCIMB 12654 / NRRL B-3342 / UNCC 431)</name>
    <dbReference type="NCBI Taxonomy" id="512565"/>
    <lineage>
        <taxon>Bacteria</taxon>
        <taxon>Bacillati</taxon>
        <taxon>Actinomycetota</taxon>
        <taxon>Actinomycetes</taxon>
        <taxon>Micromonosporales</taxon>
        <taxon>Micromonosporaceae</taxon>
        <taxon>Actinoplanes</taxon>
    </lineage>
</organism>
<evidence type="ECO:0000313" key="2">
    <source>
        <dbReference type="EMBL" id="BAL88343.1"/>
    </source>
</evidence>
<gene>
    <name evidence="2" type="ordered locus">AMIS_31230</name>
</gene>
<dbReference type="AlphaFoldDB" id="I0H5Q6"/>
<evidence type="ECO:0000256" key="1">
    <source>
        <dbReference type="SAM" id="Phobius"/>
    </source>
</evidence>
<dbReference type="EMBL" id="AP012319">
    <property type="protein sequence ID" value="BAL88343.1"/>
    <property type="molecule type" value="Genomic_DNA"/>
</dbReference>
<dbReference type="PATRIC" id="fig|512565.3.peg.3118"/>
<dbReference type="KEGG" id="ams:AMIS_31230"/>
<keyword evidence="1" id="KW-0472">Membrane</keyword>
<proteinExistence type="predicted"/>
<keyword evidence="1" id="KW-0812">Transmembrane</keyword>
<dbReference type="RefSeq" id="WP_014443238.1">
    <property type="nucleotide sequence ID" value="NC_017093.1"/>
</dbReference>
<dbReference type="HOGENOM" id="CLU_2986188_0_0_11"/>
<accession>I0H5Q6</accession>
<reference evidence="2 3" key="1">
    <citation type="submission" date="2012-02" db="EMBL/GenBank/DDBJ databases">
        <title>Complete genome sequence of Actinoplanes missouriensis 431 (= NBRC 102363).</title>
        <authorList>
            <person name="Ohnishi Y."/>
            <person name="Ishikawa J."/>
            <person name="Sekine M."/>
            <person name="Hosoyama A."/>
            <person name="Harada T."/>
            <person name="Narita H."/>
            <person name="Hata T."/>
            <person name="Konno Y."/>
            <person name="Tutikane K."/>
            <person name="Fujita N."/>
            <person name="Horinouchi S."/>
            <person name="Hayakawa M."/>
        </authorList>
    </citation>
    <scope>NUCLEOTIDE SEQUENCE [LARGE SCALE GENOMIC DNA]</scope>
    <source>
        <strain evidence="3">ATCC 14538 / DSM 43046 / CBS 188.64 / JCM 3121 / NBRC 102363 / NCIMB 12654 / NRRL B-3342 / UNCC 431</strain>
    </source>
</reference>
<name>I0H5Q6_ACTM4</name>